<dbReference type="PROSITE" id="PS00107">
    <property type="entry name" value="PROTEIN_KINASE_ATP"/>
    <property type="match status" value="1"/>
</dbReference>
<comment type="cofactor">
    <cofactor evidence="1">
        <name>Mg(2+)</name>
        <dbReference type="ChEBI" id="CHEBI:18420"/>
    </cofactor>
</comment>
<keyword evidence="3" id="KW-0808">Transferase</keyword>
<feature type="domain" description="Protein kinase" evidence="11">
    <location>
        <begin position="115"/>
        <end position="374"/>
    </location>
</feature>
<evidence type="ECO:0000256" key="10">
    <source>
        <dbReference type="SAM" id="MobiDB-lite"/>
    </source>
</evidence>
<dbReference type="Gene3D" id="1.10.510.10">
    <property type="entry name" value="Transferase(Phosphotransferase) domain 1"/>
    <property type="match status" value="1"/>
</dbReference>
<evidence type="ECO:0000256" key="8">
    <source>
        <dbReference type="ARBA" id="ARBA00024334"/>
    </source>
</evidence>
<dbReference type="InterPro" id="IPR011992">
    <property type="entry name" value="EF-hand-dom_pair"/>
</dbReference>
<keyword evidence="14" id="KW-1185">Reference proteome</keyword>
<dbReference type="InterPro" id="IPR018247">
    <property type="entry name" value="EF_Hand_1_Ca_BS"/>
</dbReference>
<evidence type="ECO:0000256" key="4">
    <source>
        <dbReference type="ARBA" id="ARBA00022741"/>
    </source>
</evidence>
<dbReference type="InterPro" id="IPR017441">
    <property type="entry name" value="Protein_kinase_ATP_BS"/>
</dbReference>
<dbReference type="SUPFAM" id="SSF47473">
    <property type="entry name" value="EF-hand"/>
    <property type="match status" value="1"/>
</dbReference>
<dbReference type="PROSITE" id="PS00018">
    <property type="entry name" value="EF_HAND_1"/>
    <property type="match status" value="1"/>
</dbReference>
<dbReference type="CDD" id="cd05117">
    <property type="entry name" value="STKc_CAMK"/>
    <property type="match status" value="1"/>
</dbReference>
<dbReference type="OrthoDB" id="40902at2759"/>
<dbReference type="InterPro" id="IPR050205">
    <property type="entry name" value="CDPK_Ser/Thr_kinases"/>
</dbReference>
<evidence type="ECO:0000256" key="7">
    <source>
        <dbReference type="ARBA" id="ARBA00022840"/>
    </source>
</evidence>
<keyword evidence="7 9" id="KW-0067">ATP-binding</keyword>
<dbReference type="Gene3D" id="3.30.200.20">
    <property type="entry name" value="Phosphorylase Kinase, domain 1"/>
    <property type="match status" value="1"/>
</dbReference>
<feature type="domain" description="EF-hand" evidence="12">
    <location>
        <begin position="424"/>
        <end position="459"/>
    </location>
</feature>
<sequence length="572" mass="64237">MGNDTSRPRGSRPATSKQKTGRSGYQPTAPRPPRQNNRTTATEKSDRSIKISVRNVQKDVSMKSADQRRKQGTANDDSVKTFAASLATQSANHYRKGNDFVMITDALSDVRINYHIDAKEVGHGHYGVVRKCRHRESGDSFAIKSIRKAKVSKIEVLKREIDILKEVRHPNIIQLEEVYEDERYLHLVTELCTGGELFDRIIAKTQSAEGHFSEHDAATLVRDILDAIRYCHSKGIVHRDLKPENFLFLTADDSPIKIIDFGLSRHDDSIQGIMKTKVGTPYYVAPEVLRREYTNSCDIWSIGVISYILLCGYPPFYGDSDAQIFDAVKVGKFDFPSPEWDDISQLAKDFVVSLLKKLPKDRPTAEQAMKLPWLINQLGDELPKHTPALTLRRGDRGAEFSKYLGMKKLRKEALGCIASNLTQEQVGYLGEIFKSIDKGGDGVLTLNELDQAIARGNIPASVQDDLRSLRDKLSLSEDATLNWKDFLSGTIDKTLAMREDNIRMVFNHFKQGADADHLKFEDVVEIFGGEAQALEIIQFMDSDGDGVISFEDFRKAVEESLAEGDDDFDVSV</sequence>
<evidence type="ECO:0000256" key="1">
    <source>
        <dbReference type="ARBA" id="ARBA00001946"/>
    </source>
</evidence>
<keyword evidence="5 13" id="KW-0418">Kinase</keyword>
<dbReference type="SMART" id="SM00220">
    <property type="entry name" value="S_TKc"/>
    <property type="match status" value="1"/>
</dbReference>
<keyword evidence="2" id="KW-0723">Serine/threonine-protein kinase</keyword>
<proteinExistence type="inferred from homology"/>
<dbReference type="SUPFAM" id="SSF56112">
    <property type="entry name" value="Protein kinase-like (PK-like)"/>
    <property type="match status" value="1"/>
</dbReference>
<dbReference type="FunFam" id="1.10.510.10:FF:000571">
    <property type="entry name" value="Maternal embryonic leucine zipper kinase"/>
    <property type="match status" value="1"/>
</dbReference>
<evidence type="ECO:0000256" key="9">
    <source>
        <dbReference type="PROSITE-ProRule" id="PRU10141"/>
    </source>
</evidence>
<reference evidence="13" key="1">
    <citation type="submission" date="2020-06" db="EMBL/GenBank/DDBJ databases">
        <authorList>
            <consortium name="Plant Systems Biology data submission"/>
        </authorList>
    </citation>
    <scope>NUCLEOTIDE SEQUENCE</scope>
    <source>
        <strain evidence="13">D6</strain>
    </source>
</reference>
<dbReference type="Pfam" id="PF00069">
    <property type="entry name" value="Pkinase"/>
    <property type="match status" value="1"/>
</dbReference>
<dbReference type="PROSITE" id="PS50222">
    <property type="entry name" value="EF_HAND_2"/>
    <property type="match status" value="2"/>
</dbReference>
<keyword evidence="4 9" id="KW-0547">Nucleotide-binding</keyword>
<evidence type="ECO:0000259" key="12">
    <source>
        <dbReference type="PROSITE" id="PS50222"/>
    </source>
</evidence>
<dbReference type="GO" id="GO:0004674">
    <property type="term" value="F:protein serine/threonine kinase activity"/>
    <property type="evidence" value="ECO:0007669"/>
    <property type="project" value="UniProtKB-KW"/>
</dbReference>
<dbReference type="PROSITE" id="PS50011">
    <property type="entry name" value="PROTEIN_KINASE_DOM"/>
    <property type="match status" value="1"/>
</dbReference>
<organism evidence="13 14">
    <name type="scientific">Seminavis robusta</name>
    <dbReference type="NCBI Taxonomy" id="568900"/>
    <lineage>
        <taxon>Eukaryota</taxon>
        <taxon>Sar</taxon>
        <taxon>Stramenopiles</taxon>
        <taxon>Ochrophyta</taxon>
        <taxon>Bacillariophyta</taxon>
        <taxon>Bacillariophyceae</taxon>
        <taxon>Bacillariophycidae</taxon>
        <taxon>Naviculales</taxon>
        <taxon>Naviculaceae</taxon>
        <taxon>Seminavis</taxon>
    </lineage>
</organism>
<accession>A0A9N8DMP5</accession>
<feature type="domain" description="EF-hand" evidence="12">
    <location>
        <begin position="528"/>
        <end position="563"/>
    </location>
</feature>
<evidence type="ECO:0000256" key="6">
    <source>
        <dbReference type="ARBA" id="ARBA00022837"/>
    </source>
</evidence>
<gene>
    <name evidence="13" type="ORF">SEMRO_140_G065530.1</name>
</gene>
<dbReference type="InterPro" id="IPR008271">
    <property type="entry name" value="Ser/Thr_kinase_AS"/>
</dbReference>
<dbReference type="InterPro" id="IPR002048">
    <property type="entry name" value="EF_hand_dom"/>
</dbReference>
<evidence type="ECO:0000256" key="5">
    <source>
        <dbReference type="ARBA" id="ARBA00022777"/>
    </source>
</evidence>
<dbReference type="FunFam" id="3.30.200.20:FF:000880">
    <property type="entry name" value="Predicted protein"/>
    <property type="match status" value="1"/>
</dbReference>
<dbReference type="GO" id="GO:0005509">
    <property type="term" value="F:calcium ion binding"/>
    <property type="evidence" value="ECO:0007669"/>
    <property type="project" value="InterPro"/>
</dbReference>
<evidence type="ECO:0000256" key="3">
    <source>
        <dbReference type="ARBA" id="ARBA00022679"/>
    </source>
</evidence>
<feature type="region of interest" description="Disordered" evidence="10">
    <location>
        <begin position="1"/>
        <end position="77"/>
    </location>
</feature>
<comment type="similarity">
    <text evidence="8">Belongs to the protein kinase superfamily. Ser/Thr protein kinase family. CDPK subfamily.</text>
</comment>
<dbReference type="GO" id="GO:0005524">
    <property type="term" value="F:ATP binding"/>
    <property type="evidence" value="ECO:0007669"/>
    <property type="project" value="UniProtKB-UniRule"/>
</dbReference>
<dbReference type="PROSITE" id="PS00108">
    <property type="entry name" value="PROTEIN_KINASE_ST"/>
    <property type="match status" value="1"/>
</dbReference>
<feature type="compositionally biased region" description="Basic and acidic residues" evidence="10">
    <location>
        <begin position="56"/>
        <end position="69"/>
    </location>
</feature>
<evidence type="ECO:0000313" key="13">
    <source>
        <dbReference type="EMBL" id="CAB9502579.1"/>
    </source>
</evidence>
<dbReference type="Gene3D" id="1.10.238.10">
    <property type="entry name" value="EF-hand"/>
    <property type="match status" value="2"/>
</dbReference>
<protein>
    <submittedName>
        <fullName evidence="13">MAP kinase-activated protein kinase 2</fullName>
    </submittedName>
</protein>
<dbReference type="InterPro" id="IPR000719">
    <property type="entry name" value="Prot_kinase_dom"/>
</dbReference>
<dbReference type="EMBL" id="CAICTM010000139">
    <property type="protein sequence ID" value="CAB9502579.1"/>
    <property type="molecule type" value="Genomic_DNA"/>
</dbReference>
<comment type="caution">
    <text evidence="13">The sequence shown here is derived from an EMBL/GenBank/DDBJ whole genome shotgun (WGS) entry which is preliminary data.</text>
</comment>
<dbReference type="AlphaFoldDB" id="A0A9N8DMP5"/>
<name>A0A9N8DMP5_9STRA</name>
<dbReference type="InterPro" id="IPR011009">
    <property type="entry name" value="Kinase-like_dom_sf"/>
</dbReference>
<evidence type="ECO:0000313" key="14">
    <source>
        <dbReference type="Proteomes" id="UP001153069"/>
    </source>
</evidence>
<feature type="binding site" evidence="9">
    <location>
        <position position="148"/>
    </location>
    <ligand>
        <name>ATP</name>
        <dbReference type="ChEBI" id="CHEBI:30616"/>
    </ligand>
</feature>
<evidence type="ECO:0000256" key="2">
    <source>
        <dbReference type="ARBA" id="ARBA00022527"/>
    </source>
</evidence>
<keyword evidence="6" id="KW-0106">Calcium</keyword>
<dbReference type="SMART" id="SM00054">
    <property type="entry name" value="EFh"/>
    <property type="match status" value="2"/>
</dbReference>
<evidence type="ECO:0000259" key="11">
    <source>
        <dbReference type="PROSITE" id="PS50011"/>
    </source>
</evidence>
<feature type="compositionally biased region" description="Polar residues" evidence="10">
    <location>
        <begin position="13"/>
        <end position="26"/>
    </location>
</feature>
<dbReference type="Proteomes" id="UP001153069">
    <property type="component" value="Unassembled WGS sequence"/>
</dbReference>
<dbReference type="PANTHER" id="PTHR24349">
    <property type="entry name" value="SERINE/THREONINE-PROTEIN KINASE"/>
    <property type="match status" value="1"/>
</dbReference>